<feature type="transmembrane region" description="Helical" evidence="6">
    <location>
        <begin position="309"/>
        <end position="329"/>
    </location>
</feature>
<feature type="transmembrane region" description="Helical" evidence="6">
    <location>
        <begin position="413"/>
        <end position="431"/>
    </location>
</feature>
<keyword evidence="9" id="KW-1185">Reference proteome</keyword>
<dbReference type="GeneID" id="66980315"/>
<comment type="subcellular location">
    <subcellularLocation>
        <location evidence="1">Membrane</location>
        <topology evidence="1">Multi-pass membrane protein</topology>
    </subcellularLocation>
</comment>
<feature type="transmembrane region" description="Helical" evidence="6">
    <location>
        <begin position="383"/>
        <end position="406"/>
    </location>
</feature>
<feature type="transmembrane region" description="Helical" evidence="6">
    <location>
        <begin position="237"/>
        <end position="257"/>
    </location>
</feature>
<name>A0A7R7ZLZ4_ASPCH</name>
<comment type="similarity">
    <text evidence="2">Belongs to the major facilitator superfamily. TCR/Tet family.</text>
</comment>
<feature type="transmembrane region" description="Helical" evidence="6">
    <location>
        <begin position="548"/>
        <end position="568"/>
    </location>
</feature>
<keyword evidence="5 6" id="KW-0472">Membrane</keyword>
<dbReference type="PROSITE" id="PS50850">
    <property type="entry name" value="MFS"/>
    <property type="match status" value="1"/>
</dbReference>
<evidence type="ECO:0000259" key="7">
    <source>
        <dbReference type="PROSITE" id="PS50850"/>
    </source>
</evidence>
<dbReference type="GO" id="GO:0005886">
    <property type="term" value="C:plasma membrane"/>
    <property type="evidence" value="ECO:0007669"/>
    <property type="project" value="TreeGrafter"/>
</dbReference>
<evidence type="ECO:0000256" key="5">
    <source>
        <dbReference type="ARBA" id="ARBA00023136"/>
    </source>
</evidence>
<dbReference type="EMBL" id="AP024417">
    <property type="protein sequence ID" value="BCR85956.1"/>
    <property type="molecule type" value="Genomic_DNA"/>
</dbReference>
<accession>A0A7R7ZLZ4</accession>
<dbReference type="KEGG" id="ache:ACHE_21414S"/>
<feature type="transmembrane region" description="Helical" evidence="6">
    <location>
        <begin position="278"/>
        <end position="297"/>
    </location>
</feature>
<feature type="domain" description="Major facilitator superfamily (MFS) profile" evidence="7">
    <location>
        <begin position="84"/>
        <end position="574"/>
    </location>
</feature>
<feature type="transmembrane region" description="Helical" evidence="6">
    <location>
        <begin position="81"/>
        <end position="101"/>
    </location>
</feature>
<dbReference type="RefSeq" id="XP_043134478.1">
    <property type="nucleotide sequence ID" value="XM_043275494.1"/>
</dbReference>
<organism evidence="8 9">
    <name type="scientific">Aspergillus chevalieri</name>
    <name type="common">Eurotium chevalieri</name>
    <dbReference type="NCBI Taxonomy" id="182096"/>
    <lineage>
        <taxon>Eukaryota</taxon>
        <taxon>Fungi</taxon>
        <taxon>Dikarya</taxon>
        <taxon>Ascomycota</taxon>
        <taxon>Pezizomycotina</taxon>
        <taxon>Eurotiomycetes</taxon>
        <taxon>Eurotiomycetidae</taxon>
        <taxon>Eurotiales</taxon>
        <taxon>Aspergillaceae</taxon>
        <taxon>Aspergillus</taxon>
        <taxon>Aspergillus subgen. Aspergillus</taxon>
    </lineage>
</organism>
<dbReference type="InterPro" id="IPR011701">
    <property type="entry name" value="MFS"/>
</dbReference>
<feature type="transmembrane region" description="Helical" evidence="6">
    <location>
        <begin position="174"/>
        <end position="194"/>
    </location>
</feature>
<evidence type="ECO:0000256" key="4">
    <source>
        <dbReference type="ARBA" id="ARBA00022989"/>
    </source>
</evidence>
<gene>
    <name evidence="8" type="ORF">ACHE_21414S</name>
</gene>
<dbReference type="AlphaFoldDB" id="A0A7R7ZLZ4"/>
<feature type="transmembrane region" description="Helical" evidence="6">
    <location>
        <begin position="121"/>
        <end position="141"/>
    </location>
</feature>
<keyword evidence="3 6" id="KW-0812">Transmembrane</keyword>
<dbReference type="Pfam" id="PF07690">
    <property type="entry name" value="MFS_1"/>
    <property type="match status" value="1"/>
</dbReference>
<dbReference type="SUPFAM" id="SSF103473">
    <property type="entry name" value="MFS general substrate transporter"/>
    <property type="match status" value="1"/>
</dbReference>
<evidence type="ECO:0000256" key="2">
    <source>
        <dbReference type="ARBA" id="ARBA00007520"/>
    </source>
</evidence>
<dbReference type="CDD" id="cd17502">
    <property type="entry name" value="MFS_Azr1_MDR_like"/>
    <property type="match status" value="1"/>
</dbReference>
<feature type="transmembrane region" description="Helical" evidence="6">
    <location>
        <begin position="148"/>
        <end position="168"/>
    </location>
</feature>
<dbReference type="InterPro" id="IPR020846">
    <property type="entry name" value="MFS_dom"/>
</dbReference>
<feature type="transmembrane region" description="Helical" evidence="6">
    <location>
        <begin position="437"/>
        <end position="455"/>
    </location>
</feature>
<keyword evidence="4 6" id="KW-1133">Transmembrane helix</keyword>
<evidence type="ECO:0000256" key="1">
    <source>
        <dbReference type="ARBA" id="ARBA00004141"/>
    </source>
</evidence>
<evidence type="ECO:0000256" key="3">
    <source>
        <dbReference type="ARBA" id="ARBA00022692"/>
    </source>
</evidence>
<sequence>MRQTSECKGFRHLGQSMDTIEMNSTETLDKPWLRKTPSRTSTLVNSPRPGSPLKYYYEELEPVLRREDTEEEHEYPTLWKLTLITIGICLCVFCMALDNTIMATAIPKITSQFNSLDDVGWYGSAYLLPTCALTLVFGKLYTFYSIKWVYLLALFIFELGSFICGVTPTSIGLIMGRAIAGLGGAGLFSGSILIVTQTVQLHRRPLYTGMVGAMFGVASVAGPLMGGALTDHVSWRWCFYINLPIGFVTAVFILAFFQSPKAIKNRTGFKHQISELDIPGTMFFLPGVVCGLLALQWGGIKYEWSDRRVIALFVCCGVLILLFCAVQWWRQEKATIPPRLIKDRNMWGSAWYAFCIGGCFFIYVYYLPLWFQAIKGASATKSGIMNLPMILGVVICSVLAGALVTWIGYYTPFMIACSVIMTIGAGLLTILQPDSNHNAWIGYQALFGIGLGMGIQQPMIVVQTSLAAGDIPVATAVNMFAQTLGGALFIAVGQNVFSNRLLDNMVKSVPPLEIAKVMDAGATLVRQVVSPEWLPEVLQAYSDAITEAFYPGVAMGGLSIIGALVIQWRSVRGKDIDMGDM</sequence>
<dbReference type="Gene3D" id="1.20.1250.20">
    <property type="entry name" value="MFS general substrate transporter like domains"/>
    <property type="match status" value="1"/>
</dbReference>
<feature type="transmembrane region" description="Helical" evidence="6">
    <location>
        <begin position="350"/>
        <end position="371"/>
    </location>
</feature>
<dbReference type="Gene3D" id="1.20.1720.10">
    <property type="entry name" value="Multidrug resistance protein D"/>
    <property type="match status" value="1"/>
</dbReference>
<dbReference type="PANTHER" id="PTHR23501">
    <property type="entry name" value="MAJOR FACILITATOR SUPERFAMILY"/>
    <property type="match status" value="1"/>
</dbReference>
<evidence type="ECO:0000313" key="8">
    <source>
        <dbReference type="EMBL" id="BCR85956.1"/>
    </source>
</evidence>
<protein>
    <recommendedName>
        <fullName evidence="7">Major facilitator superfamily (MFS) profile domain-containing protein</fullName>
    </recommendedName>
</protein>
<dbReference type="InterPro" id="IPR036259">
    <property type="entry name" value="MFS_trans_sf"/>
</dbReference>
<proteinExistence type="inferred from homology"/>
<evidence type="ECO:0000256" key="6">
    <source>
        <dbReference type="SAM" id="Phobius"/>
    </source>
</evidence>
<feature type="transmembrane region" description="Helical" evidence="6">
    <location>
        <begin position="476"/>
        <end position="497"/>
    </location>
</feature>
<dbReference type="Proteomes" id="UP000637239">
    <property type="component" value="Chromosome 2"/>
</dbReference>
<dbReference type="PANTHER" id="PTHR23501:SF199">
    <property type="entry name" value="MFS EFFLUX TRANSPORTER INPD-RELATED"/>
    <property type="match status" value="1"/>
</dbReference>
<dbReference type="FunFam" id="1.20.1250.20:FF:000196">
    <property type="entry name" value="MFS toxin efflux pump (AflT)"/>
    <property type="match status" value="1"/>
</dbReference>
<evidence type="ECO:0000313" key="9">
    <source>
        <dbReference type="Proteomes" id="UP000637239"/>
    </source>
</evidence>
<reference evidence="8" key="1">
    <citation type="submission" date="2021-01" db="EMBL/GenBank/DDBJ databases">
        <authorList>
            <consortium name="Aspergillus chevalieri M1 genome sequencing consortium"/>
            <person name="Kazuki M."/>
            <person name="Futagami T."/>
        </authorList>
    </citation>
    <scope>NUCLEOTIDE SEQUENCE</scope>
    <source>
        <strain evidence="8">M1</strain>
    </source>
</reference>
<reference evidence="8" key="2">
    <citation type="submission" date="2021-02" db="EMBL/GenBank/DDBJ databases">
        <title>Aspergillus chevalieri M1 genome sequence.</title>
        <authorList>
            <person name="Kadooka C."/>
            <person name="Mori K."/>
            <person name="Futagami T."/>
        </authorList>
    </citation>
    <scope>NUCLEOTIDE SEQUENCE</scope>
    <source>
        <strain evidence="8">M1</strain>
    </source>
</reference>
<dbReference type="GO" id="GO:0022857">
    <property type="term" value="F:transmembrane transporter activity"/>
    <property type="evidence" value="ECO:0007669"/>
    <property type="project" value="InterPro"/>
</dbReference>
<dbReference type="FunFam" id="1.20.1720.10:FF:000012">
    <property type="entry name" value="MFS toxin efflux pump (AflT)"/>
    <property type="match status" value="1"/>
</dbReference>
<feature type="transmembrane region" description="Helical" evidence="6">
    <location>
        <begin position="206"/>
        <end position="225"/>
    </location>
</feature>